<dbReference type="GO" id="GO:0004826">
    <property type="term" value="F:phenylalanine-tRNA ligase activity"/>
    <property type="evidence" value="ECO:0007669"/>
    <property type="project" value="UniProtKB-EC"/>
</dbReference>
<dbReference type="InterPro" id="IPR041616">
    <property type="entry name" value="PheRS_beta_core"/>
</dbReference>
<evidence type="ECO:0000256" key="1">
    <source>
        <dbReference type="ARBA" id="ARBA00001946"/>
    </source>
</evidence>
<evidence type="ECO:0000313" key="20">
    <source>
        <dbReference type="EMBL" id="STI75654.1"/>
    </source>
</evidence>
<evidence type="ECO:0000256" key="9">
    <source>
        <dbReference type="ARBA" id="ARBA00022598"/>
    </source>
</evidence>
<evidence type="ECO:0000256" key="16">
    <source>
        <dbReference type="ARBA" id="ARBA00023146"/>
    </source>
</evidence>
<keyword evidence="8" id="KW-0820">tRNA-binding</keyword>
<evidence type="ECO:0000256" key="5">
    <source>
        <dbReference type="ARBA" id="ARBA00012814"/>
    </source>
</evidence>
<keyword evidence="10" id="KW-0479">Metal-binding</keyword>
<evidence type="ECO:0000256" key="18">
    <source>
        <dbReference type="ARBA" id="ARBA00049255"/>
    </source>
</evidence>
<feature type="domain" description="B5" evidence="19">
    <location>
        <begin position="1"/>
        <end position="33"/>
    </location>
</feature>
<comment type="similarity">
    <text evidence="3">Belongs to the phenylalanyl-tRNA synthetase beta subunit family. Type 1 subfamily.</text>
</comment>
<dbReference type="PROSITE" id="PS51483">
    <property type="entry name" value="B5"/>
    <property type="match status" value="1"/>
</dbReference>
<evidence type="ECO:0000256" key="6">
    <source>
        <dbReference type="ARBA" id="ARBA00017032"/>
    </source>
</evidence>
<dbReference type="GO" id="GO:0005524">
    <property type="term" value="F:ATP binding"/>
    <property type="evidence" value="ECO:0007669"/>
    <property type="project" value="UniProtKB-KW"/>
</dbReference>
<evidence type="ECO:0000256" key="12">
    <source>
        <dbReference type="ARBA" id="ARBA00022840"/>
    </source>
</evidence>
<evidence type="ECO:0000256" key="7">
    <source>
        <dbReference type="ARBA" id="ARBA00022490"/>
    </source>
</evidence>
<dbReference type="AlphaFoldDB" id="A0A376TEJ7"/>
<keyword evidence="16 20" id="KW-0030">Aminoacyl-tRNA synthetase</keyword>
<keyword evidence="15" id="KW-0648">Protein biosynthesis</keyword>
<evidence type="ECO:0000256" key="15">
    <source>
        <dbReference type="ARBA" id="ARBA00022917"/>
    </source>
</evidence>
<evidence type="ECO:0000256" key="14">
    <source>
        <dbReference type="ARBA" id="ARBA00022884"/>
    </source>
</evidence>
<comment type="catalytic activity">
    <reaction evidence="18">
        <text>tRNA(Phe) + L-phenylalanine + ATP = L-phenylalanyl-tRNA(Phe) + AMP + diphosphate + H(+)</text>
        <dbReference type="Rhea" id="RHEA:19413"/>
        <dbReference type="Rhea" id="RHEA-COMP:9668"/>
        <dbReference type="Rhea" id="RHEA-COMP:9699"/>
        <dbReference type="ChEBI" id="CHEBI:15378"/>
        <dbReference type="ChEBI" id="CHEBI:30616"/>
        <dbReference type="ChEBI" id="CHEBI:33019"/>
        <dbReference type="ChEBI" id="CHEBI:58095"/>
        <dbReference type="ChEBI" id="CHEBI:78442"/>
        <dbReference type="ChEBI" id="CHEBI:78531"/>
        <dbReference type="ChEBI" id="CHEBI:456215"/>
        <dbReference type="EC" id="6.1.1.20"/>
    </reaction>
</comment>
<sequence>MAGSCAELAFDMEIEEDLVEEVARVYGYNNIPDEPVQASLIMGTHREADLSLKRVKTLLNDQRLSGSDHYSFVDPKVQQMIHPGVEALLLPSPISVEMSAMRLSLWTGLLATVVYNQNRQQNRVRIFESGLRFVPDTQAPLGIRQDLMLAGVICGNRYEEHWNLAKETVDFYDLKGDLESVLDLTGKLNEVEFRAEANPALHPGNPQRFI</sequence>
<evidence type="ECO:0000256" key="11">
    <source>
        <dbReference type="ARBA" id="ARBA00022741"/>
    </source>
</evidence>
<evidence type="ECO:0000256" key="4">
    <source>
        <dbReference type="ARBA" id="ARBA00011209"/>
    </source>
</evidence>
<keyword evidence="14" id="KW-0694">RNA-binding</keyword>
<dbReference type="PANTHER" id="PTHR10947:SF0">
    <property type="entry name" value="PHENYLALANINE--TRNA LIGASE BETA SUBUNIT"/>
    <property type="match status" value="1"/>
</dbReference>
<dbReference type="GO" id="GO:0000287">
    <property type="term" value="F:magnesium ion binding"/>
    <property type="evidence" value="ECO:0007669"/>
    <property type="project" value="InterPro"/>
</dbReference>
<evidence type="ECO:0000256" key="10">
    <source>
        <dbReference type="ARBA" id="ARBA00022723"/>
    </source>
</evidence>
<dbReference type="Gene3D" id="3.30.930.10">
    <property type="entry name" value="Bira Bifunctional Protein, Domain 2"/>
    <property type="match status" value="1"/>
</dbReference>
<dbReference type="InterPro" id="IPR045864">
    <property type="entry name" value="aa-tRNA-synth_II/BPL/LPL"/>
</dbReference>
<dbReference type="Proteomes" id="UP000254405">
    <property type="component" value="Unassembled WGS sequence"/>
</dbReference>
<organism evidence="20 21">
    <name type="scientific">Escherichia coli</name>
    <dbReference type="NCBI Taxonomy" id="562"/>
    <lineage>
        <taxon>Bacteria</taxon>
        <taxon>Pseudomonadati</taxon>
        <taxon>Pseudomonadota</taxon>
        <taxon>Gammaproteobacteria</taxon>
        <taxon>Enterobacterales</taxon>
        <taxon>Enterobacteriaceae</taxon>
        <taxon>Escherichia</taxon>
    </lineage>
</organism>
<evidence type="ECO:0000259" key="19">
    <source>
        <dbReference type="PROSITE" id="PS51483"/>
    </source>
</evidence>
<evidence type="ECO:0000256" key="8">
    <source>
        <dbReference type="ARBA" id="ARBA00022555"/>
    </source>
</evidence>
<evidence type="ECO:0000256" key="17">
    <source>
        <dbReference type="ARBA" id="ARBA00033189"/>
    </source>
</evidence>
<dbReference type="EC" id="6.1.1.20" evidence="5"/>
<dbReference type="GO" id="GO:0000049">
    <property type="term" value="F:tRNA binding"/>
    <property type="evidence" value="ECO:0007669"/>
    <property type="project" value="UniProtKB-KW"/>
</dbReference>
<keyword evidence="12" id="KW-0067">ATP-binding</keyword>
<keyword evidence="11" id="KW-0547">Nucleotide-binding</keyword>
<comment type="cofactor">
    <cofactor evidence="1">
        <name>Mg(2+)</name>
        <dbReference type="ChEBI" id="CHEBI:18420"/>
    </cofactor>
</comment>
<dbReference type="InterPro" id="IPR045060">
    <property type="entry name" value="Phe-tRNA-ligase_IIc_bsu"/>
</dbReference>
<keyword evidence="13" id="KW-0460">Magnesium</keyword>
<dbReference type="Pfam" id="PF17759">
    <property type="entry name" value="tRNA_synthFbeta"/>
    <property type="match status" value="1"/>
</dbReference>
<dbReference type="GO" id="GO:0009328">
    <property type="term" value="C:phenylalanine-tRNA ligase complex"/>
    <property type="evidence" value="ECO:0007669"/>
    <property type="project" value="TreeGrafter"/>
</dbReference>
<evidence type="ECO:0000256" key="13">
    <source>
        <dbReference type="ARBA" id="ARBA00022842"/>
    </source>
</evidence>
<dbReference type="InterPro" id="IPR005147">
    <property type="entry name" value="tRNA_synthase_B5-dom"/>
</dbReference>
<comment type="subcellular location">
    <subcellularLocation>
        <location evidence="2">Cytoplasm</location>
    </subcellularLocation>
</comment>
<reference evidence="20 21" key="1">
    <citation type="submission" date="2018-06" db="EMBL/GenBank/DDBJ databases">
        <authorList>
            <consortium name="Pathogen Informatics"/>
            <person name="Doyle S."/>
        </authorList>
    </citation>
    <scope>NUCLEOTIDE SEQUENCE [LARGE SCALE GENOMIC DNA]</scope>
    <source>
        <strain evidence="20 21">NCTC8985</strain>
    </source>
</reference>
<dbReference type="EMBL" id="UGCO01000001">
    <property type="protein sequence ID" value="STI75654.1"/>
    <property type="molecule type" value="Genomic_DNA"/>
</dbReference>
<keyword evidence="7" id="KW-0963">Cytoplasm</keyword>
<dbReference type="SUPFAM" id="SSF55681">
    <property type="entry name" value="Class II aaRS and biotin synthetases"/>
    <property type="match status" value="1"/>
</dbReference>
<dbReference type="FunFam" id="3.30.930.10:FF:000022">
    <property type="entry name" value="Phenylalanine--tRNA ligase beta subunit"/>
    <property type="match status" value="1"/>
</dbReference>
<protein>
    <recommendedName>
        <fullName evidence="6">Phenylalanine--tRNA ligase beta subunit</fullName>
        <ecNumber evidence="5">6.1.1.20</ecNumber>
    </recommendedName>
    <alternativeName>
        <fullName evidence="17">Phenylalanyl-tRNA synthetase beta subunit</fullName>
    </alternativeName>
</protein>
<dbReference type="Gene3D" id="3.30.56.10">
    <property type="match status" value="1"/>
</dbReference>
<dbReference type="CDD" id="cd00769">
    <property type="entry name" value="PheRS_beta_core"/>
    <property type="match status" value="1"/>
</dbReference>
<accession>A0A376TEJ7</accession>
<evidence type="ECO:0000256" key="2">
    <source>
        <dbReference type="ARBA" id="ARBA00004496"/>
    </source>
</evidence>
<comment type="subunit">
    <text evidence="4">Tetramer of two alpha and two beta subunits.</text>
</comment>
<keyword evidence="9 20" id="KW-0436">Ligase</keyword>
<evidence type="ECO:0000313" key="21">
    <source>
        <dbReference type="Proteomes" id="UP000254405"/>
    </source>
</evidence>
<name>A0A376TEJ7_ECOLX</name>
<proteinExistence type="inferred from homology"/>
<evidence type="ECO:0000256" key="3">
    <source>
        <dbReference type="ARBA" id="ARBA00008653"/>
    </source>
</evidence>
<gene>
    <name evidence="20" type="primary">pheT_4</name>
    <name evidence="20" type="ORF">NCTC8985_00885</name>
</gene>
<dbReference type="GO" id="GO:0006432">
    <property type="term" value="P:phenylalanyl-tRNA aminoacylation"/>
    <property type="evidence" value="ECO:0007669"/>
    <property type="project" value="InterPro"/>
</dbReference>
<dbReference type="PANTHER" id="PTHR10947">
    <property type="entry name" value="PHENYLALANYL-TRNA SYNTHETASE BETA CHAIN AND LEUCINE-RICH REPEAT-CONTAINING PROTEIN 47"/>
    <property type="match status" value="1"/>
</dbReference>